<protein>
    <submittedName>
        <fullName evidence="2">Uncharacterized protein</fullName>
    </submittedName>
</protein>
<evidence type="ECO:0000256" key="1">
    <source>
        <dbReference type="SAM" id="MobiDB-lite"/>
    </source>
</evidence>
<feature type="compositionally biased region" description="Polar residues" evidence="1">
    <location>
        <begin position="9"/>
        <end position="21"/>
    </location>
</feature>
<reference evidence="2" key="1">
    <citation type="journal article" date="2014" name="Front. Microbiol.">
        <title>High frequency of phylogenetically diverse reductive dehalogenase-homologous genes in deep subseafloor sedimentary metagenomes.</title>
        <authorList>
            <person name="Kawai M."/>
            <person name="Futagami T."/>
            <person name="Toyoda A."/>
            <person name="Takaki Y."/>
            <person name="Nishi S."/>
            <person name="Hori S."/>
            <person name="Arai W."/>
            <person name="Tsubouchi T."/>
            <person name="Morono Y."/>
            <person name="Uchiyama I."/>
            <person name="Ito T."/>
            <person name="Fujiyama A."/>
            <person name="Inagaki F."/>
            <person name="Takami H."/>
        </authorList>
    </citation>
    <scope>NUCLEOTIDE SEQUENCE</scope>
    <source>
        <strain evidence="2">Expedition CK06-06</strain>
    </source>
</reference>
<sequence length="67" mass="7249">GALIDEPQNGHSVASSSSTDWPQEGHVGKSIKLNSYLSTICQAKRDASAWTNLPTVRARDTFVMAFV</sequence>
<feature type="non-terminal residue" evidence="2">
    <location>
        <position position="1"/>
    </location>
</feature>
<accession>X0WB91</accession>
<gene>
    <name evidence="2" type="ORF">S01H1_55016</name>
</gene>
<dbReference type="AlphaFoldDB" id="X0WB91"/>
<comment type="caution">
    <text evidence="2">The sequence shown here is derived from an EMBL/GenBank/DDBJ whole genome shotgun (WGS) entry which is preliminary data.</text>
</comment>
<dbReference type="EMBL" id="BARS01035729">
    <property type="protein sequence ID" value="GAG21853.1"/>
    <property type="molecule type" value="Genomic_DNA"/>
</dbReference>
<feature type="region of interest" description="Disordered" evidence="1">
    <location>
        <begin position="1"/>
        <end position="26"/>
    </location>
</feature>
<proteinExistence type="predicted"/>
<evidence type="ECO:0000313" key="2">
    <source>
        <dbReference type="EMBL" id="GAG21853.1"/>
    </source>
</evidence>
<name>X0WB91_9ZZZZ</name>
<organism evidence="2">
    <name type="scientific">marine sediment metagenome</name>
    <dbReference type="NCBI Taxonomy" id="412755"/>
    <lineage>
        <taxon>unclassified sequences</taxon>
        <taxon>metagenomes</taxon>
        <taxon>ecological metagenomes</taxon>
    </lineage>
</organism>